<sequence>MSIEEENFRKRKLPVVSSVVKVKKFSHDGEEEEEDDDCGSRTGSISSSVSVPAKPERRPSLPPSKQANKNLILKAISEAQESVTKTTNYSTVSQKQTLPVAPRTRTSQEELLAEMVQGQGRVPRISSPIKEEEAKGDNIDKSQGTQQRQLLSRLQIDPVMAETLQISQDYYDMESMVHADTRSFILKKPKLSEELVVAANQEAGMKTADALWALSGHFVQTRDLVQPDKPASPKFIVMLDGVPSPPGYMSDQEEDMCSEGMRPAQHPAASHGGLAGLLHPQQLHVLSRQLEDPDGSFANAELSELSLAQKPEKLLERCKYWPACKNGDECAYHHPVSPCKAFPNCKFAEKCLFVHPNCKYDAKCTKPDCPFTHMSRRAPGLPPKPVTAAAPPSSSQLCRYFPACKKMECPFYHPKHCRFNTQCTRPDCMFYHPTIAVPPLHALKWIRPQTNTLPDVKIFDAISHSRDLVFFPLRGSFVKPSSEGFASQGLNIKKTNSNSRHNLINTFRQLAFTIGIRKGLKTQIQYQSFIKLEILTCLISAPKKNWRFCTEIESLNLLDTIPVMKSANGYLANKDILGSTISANKVILSHVQGQNLQEIVLCKSRRLCTVKSLKGRCARENCKYLHPPPHLKTQLEINGRNNLIQQKSAAAMFAQQMQFMFQNAQMPSVNSFPVNPAIAANPAMAYNPYLPHHPGMGLVPAELVQNTPVLISGNPPLPLPGAVGPKPIRSDKLEVCREFQRGNCTRGENDCRYAHPTDVSMIEASDNTVTICMDYIKGRCSREKCKYFHPPAHLQAKLKAAHYQMNHSAATAMGLQPGALQLIPKRSALEKVNCAPPVFNPNVFHCQQALPNMPMPQPQPQPQFIPTVEILNNRVTDYQNLSVRTSTWPFYIHSRSRSQNQIGNY</sequence>
<gene>
    <name evidence="1" type="ORF">MJG53_020040</name>
</gene>
<dbReference type="Proteomes" id="UP001057279">
    <property type="component" value="Chromosome X"/>
</dbReference>
<keyword evidence="2" id="KW-1185">Reference proteome</keyword>
<reference evidence="1" key="1">
    <citation type="submission" date="2022-03" db="EMBL/GenBank/DDBJ databases">
        <title>Genomic analyses of argali, domestic sheep and their hybrids provide insights into chromosomal evolution, heterosis and genetic basis of agronomic traits.</title>
        <authorList>
            <person name="Li M."/>
        </authorList>
    </citation>
    <scope>NUCLEOTIDE SEQUENCE</scope>
    <source>
        <strain evidence="1">F1 hybrid</strain>
    </source>
</reference>
<comment type="caution">
    <text evidence="1">The sequence shown here is derived from an EMBL/GenBank/DDBJ whole genome shotgun (WGS) entry which is preliminary data.</text>
</comment>
<organism evidence="1 2">
    <name type="scientific">Ovis ammon polii x Ovis aries</name>
    <dbReference type="NCBI Taxonomy" id="2918886"/>
    <lineage>
        <taxon>Eukaryota</taxon>
        <taxon>Metazoa</taxon>
        <taxon>Chordata</taxon>
        <taxon>Craniata</taxon>
        <taxon>Vertebrata</taxon>
        <taxon>Euteleostomi</taxon>
        <taxon>Mammalia</taxon>
        <taxon>Eutheria</taxon>
        <taxon>Laurasiatheria</taxon>
        <taxon>Artiodactyla</taxon>
        <taxon>Ruminantia</taxon>
        <taxon>Pecora</taxon>
        <taxon>Bovidae</taxon>
        <taxon>Caprinae</taxon>
        <taxon>Ovis</taxon>
    </lineage>
</organism>
<accession>A0ACB9U1L8</accession>
<protein>
    <submittedName>
        <fullName evidence="1">Uncharacterized protein</fullName>
    </submittedName>
</protein>
<name>A0ACB9U1L8_9CETA</name>
<evidence type="ECO:0000313" key="2">
    <source>
        <dbReference type="Proteomes" id="UP001057279"/>
    </source>
</evidence>
<dbReference type="EMBL" id="CM043025">
    <property type="protein sequence ID" value="KAI4554741.1"/>
    <property type="molecule type" value="Genomic_DNA"/>
</dbReference>
<evidence type="ECO:0000313" key="1">
    <source>
        <dbReference type="EMBL" id="KAI4554741.1"/>
    </source>
</evidence>
<proteinExistence type="predicted"/>